<dbReference type="Proteomes" id="UP000027153">
    <property type="component" value="Unassembled WGS sequence"/>
</dbReference>
<comment type="caution">
    <text evidence="1">The sequence shown here is derived from an EMBL/GenBank/DDBJ whole genome shotgun (WGS) entry which is preliminary data.</text>
</comment>
<evidence type="ECO:0000313" key="2">
    <source>
        <dbReference type="Proteomes" id="UP000027153"/>
    </source>
</evidence>
<sequence>MIRVSVHQPMYLPYPGIFNKIKNVDMFVFLDDAQYSNQYYYNRNRIKTHKGELMLTVPVKKSSGQKLNQIQIENRIPWQKKHMKALIANYNRAEHFKDYKDSLEEVYSIKWERLHDLNMRTMTYLLEQLEISTPFYLSSEILRNNELKGTERLMEICKKLNADVYLSGISGREYLDLRIFEDAGIEVEYQDYKQKEYKQLHGDFVSNLSTIDILFNLGEEAKYYI</sequence>
<protein>
    <submittedName>
        <fullName evidence="1">WbqC-like protein</fullName>
    </submittedName>
</protein>
<organism evidence="1 2">
    <name type="scientific">Candidatus Methanoperedens nitratireducens</name>
    <dbReference type="NCBI Taxonomy" id="1392998"/>
    <lineage>
        <taxon>Archaea</taxon>
        <taxon>Methanobacteriati</taxon>
        <taxon>Methanobacteriota</taxon>
        <taxon>Stenosarchaea group</taxon>
        <taxon>Methanomicrobia</taxon>
        <taxon>Methanosarcinales</taxon>
        <taxon>ANME-2 cluster</taxon>
        <taxon>Candidatus Methanoperedentaceae</taxon>
        <taxon>Candidatus Methanoperedens</taxon>
    </lineage>
</organism>
<name>A0A062VAB6_9EURY</name>
<keyword evidence="2" id="KW-1185">Reference proteome</keyword>
<evidence type="ECO:0000313" key="1">
    <source>
        <dbReference type="EMBL" id="KCZ72285.1"/>
    </source>
</evidence>
<gene>
    <name evidence="1" type="ORF">ANME2D_01690</name>
</gene>
<dbReference type="OrthoDB" id="199543at2157"/>
<dbReference type="Pfam" id="PF08889">
    <property type="entry name" value="WbqC"/>
    <property type="match status" value="1"/>
</dbReference>
<dbReference type="AlphaFoldDB" id="A0A062VAB6"/>
<reference evidence="1 2" key="1">
    <citation type="journal article" date="2013" name="Nature">
        <title>Anaerobic oxidation of methane coupled to nitrate reduction in a novel archaeal lineage.</title>
        <authorList>
            <person name="Haroon M.F."/>
            <person name="Hu S."/>
            <person name="Shi Y."/>
            <person name="Imelfort M."/>
            <person name="Keller J."/>
            <person name="Hugenholtz P."/>
            <person name="Yuan Z."/>
            <person name="Tyson G.W."/>
        </authorList>
    </citation>
    <scope>NUCLEOTIDE SEQUENCE [LARGE SCALE GENOMIC DNA]</scope>
    <source>
        <strain evidence="1 2">ANME-2d</strain>
    </source>
</reference>
<dbReference type="EMBL" id="JMIY01000003">
    <property type="protein sequence ID" value="KCZ72285.1"/>
    <property type="molecule type" value="Genomic_DNA"/>
</dbReference>
<dbReference type="InterPro" id="IPR014985">
    <property type="entry name" value="WbqC"/>
</dbReference>
<proteinExistence type="predicted"/>
<accession>A0A062VAB6</accession>
<dbReference type="RefSeq" id="WP_048090393.1">
    <property type="nucleotide sequence ID" value="NZ_JMIY01000003.1"/>
</dbReference>